<dbReference type="PATRIC" id="fig|699431.3.peg.2155"/>
<dbReference type="STRING" id="699431.SY89_02103"/>
<proteinExistence type="inferred from homology"/>
<dbReference type="PROSITE" id="PS51160">
    <property type="entry name" value="ACYLPHOSPHATASE_3"/>
    <property type="match status" value="1"/>
</dbReference>
<dbReference type="OrthoDB" id="6643at2157"/>
<evidence type="ECO:0000313" key="5">
    <source>
        <dbReference type="Proteomes" id="UP000050535"/>
    </source>
</evidence>
<dbReference type="InterPro" id="IPR001792">
    <property type="entry name" value="Acylphosphatase-like_dom"/>
</dbReference>
<dbReference type="SUPFAM" id="SSF54975">
    <property type="entry name" value="Acylphosphatase/BLUF domain-like"/>
    <property type="match status" value="1"/>
</dbReference>
<dbReference type="PROSITE" id="PS00151">
    <property type="entry name" value="ACYLPHOSPHATASE_2"/>
    <property type="match status" value="1"/>
</dbReference>
<dbReference type="PANTHER" id="PTHR47268:SF4">
    <property type="entry name" value="ACYLPHOSPHATASE"/>
    <property type="match status" value="1"/>
</dbReference>
<dbReference type="InterPro" id="IPR036046">
    <property type="entry name" value="Acylphosphatase-like_dom_sf"/>
</dbReference>
<evidence type="ECO:0000256" key="2">
    <source>
        <dbReference type="RuleBase" id="RU004168"/>
    </source>
</evidence>
<keyword evidence="1 4" id="KW-0378">Hydrolase</keyword>
<gene>
    <name evidence="4" type="primary">acyP</name>
    <name evidence="4" type="ORF">SY89_02103</name>
</gene>
<dbReference type="Gene3D" id="3.30.70.100">
    <property type="match status" value="1"/>
</dbReference>
<keyword evidence="5" id="KW-1185">Reference proteome</keyword>
<feature type="active site" evidence="1">
    <location>
        <position position="23"/>
    </location>
</feature>
<comment type="similarity">
    <text evidence="2">Belongs to the acylphosphatase family.</text>
</comment>
<dbReference type="Pfam" id="PF00708">
    <property type="entry name" value="Acylphosphatase"/>
    <property type="match status" value="1"/>
</dbReference>
<dbReference type="EC" id="3.6.1.7" evidence="1"/>
<dbReference type="EMBL" id="LGUC01000001">
    <property type="protein sequence ID" value="KPN31359.1"/>
    <property type="molecule type" value="Genomic_DNA"/>
</dbReference>
<dbReference type="RefSeq" id="WP_054584003.1">
    <property type="nucleotide sequence ID" value="NZ_LGUC01000001.1"/>
</dbReference>
<dbReference type="Proteomes" id="UP000050535">
    <property type="component" value="Unassembled WGS sequence"/>
</dbReference>
<feature type="domain" description="Acylphosphatase-like" evidence="3">
    <location>
        <begin position="8"/>
        <end position="94"/>
    </location>
</feature>
<evidence type="ECO:0000256" key="1">
    <source>
        <dbReference type="PROSITE-ProRule" id="PRU00520"/>
    </source>
</evidence>
<dbReference type="PANTHER" id="PTHR47268">
    <property type="entry name" value="ACYLPHOSPHATASE"/>
    <property type="match status" value="1"/>
</dbReference>
<name>A0A0P7I357_9EURY</name>
<comment type="catalytic activity">
    <reaction evidence="1">
        <text>an acyl phosphate + H2O = a carboxylate + phosphate + H(+)</text>
        <dbReference type="Rhea" id="RHEA:14965"/>
        <dbReference type="ChEBI" id="CHEBI:15377"/>
        <dbReference type="ChEBI" id="CHEBI:15378"/>
        <dbReference type="ChEBI" id="CHEBI:29067"/>
        <dbReference type="ChEBI" id="CHEBI:43474"/>
        <dbReference type="ChEBI" id="CHEBI:59918"/>
        <dbReference type="EC" id="3.6.1.7"/>
    </reaction>
</comment>
<comment type="caution">
    <text evidence="4">The sequence shown here is derived from an EMBL/GenBank/DDBJ whole genome shotgun (WGS) entry which is preliminary data.</text>
</comment>
<dbReference type="InterPro" id="IPR020456">
    <property type="entry name" value="Acylphosphatase"/>
</dbReference>
<evidence type="ECO:0000259" key="3">
    <source>
        <dbReference type="PROSITE" id="PS51160"/>
    </source>
</evidence>
<dbReference type="GO" id="GO:0003998">
    <property type="term" value="F:acylphosphatase activity"/>
    <property type="evidence" value="ECO:0007669"/>
    <property type="project" value="UniProtKB-EC"/>
</dbReference>
<dbReference type="NCBIfam" id="NF011016">
    <property type="entry name" value="PRK14444.1"/>
    <property type="match status" value="1"/>
</dbReference>
<organism evidence="4 5">
    <name type="scientific">Halolamina pelagica</name>
    <dbReference type="NCBI Taxonomy" id="699431"/>
    <lineage>
        <taxon>Archaea</taxon>
        <taxon>Methanobacteriati</taxon>
        <taxon>Methanobacteriota</taxon>
        <taxon>Stenosarchaea group</taxon>
        <taxon>Halobacteria</taxon>
        <taxon>Halobacteriales</taxon>
        <taxon>Haloferacaceae</taxon>
    </lineage>
</organism>
<reference evidence="5" key="1">
    <citation type="submission" date="2013-11" db="EMBL/GenBank/DDBJ databases">
        <authorList>
            <person name="Hoang H.T."/>
            <person name="Killian M.L."/>
            <person name="Madson D.M."/>
            <person name="Arruda P.H.E."/>
            <person name="Sun D."/>
            <person name="Schwartz K.J."/>
            <person name="Yoon K."/>
        </authorList>
    </citation>
    <scope>NUCLEOTIDE SEQUENCE [LARGE SCALE GENOMIC DNA]</scope>
    <source>
        <strain evidence="5">CDK2</strain>
    </source>
</reference>
<dbReference type="AlphaFoldDB" id="A0A0P7I357"/>
<sequence length="96" mass="10489">MSEADRVRAHVHVSGNVQGVGYRANTEETATRRGVDGWVRNLDDGRVEAVFEGDPRSVESMIGWCHTGSPRASVDGVEVAYEEPQGVDGFEVRWSG</sequence>
<feature type="active site" evidence="1">
    <location>
        <position position="41"/>
    </location>
</feature>
<accession>A0A0P7I357</accession>
<dbReference type="InterPro" id="IPR017968">
    <property type="entry name" value="Acylphosphatase_CS"/>
</dbReference>
<evidence type="ECO:0000313" key="4">
    <source>
        <dbReference type="EMBL" id="KPN31359.1"/>
    </source>
</evidence>
<protein>
    <recommendedName>
        <fullName evidence="1">acylphosphatase</fullName>
        <ecNumber evidence="1">3.6.1.7</ecNumber>
    </recommendedName>
</protein>